<dbReference type="EMBL" id="FOIT01000008">
    <property type="protein sequence ID" value="SEW19560.1"/>
    <property type="molecule type" value="Genomic_DNA"/>
</dbReference>
<evidence type="ECO:0008006" key="3">
    <source>
        <dbReference type="Google" id="ProtNLM"/>
    </source>
</evidence>
<protein>
    <recommendedName>
        <fullName evidence="3">IDEAL domain-containing protein</fullName>
    </recommendedName>
</protein>
<reference evidence="1 2" key="1">
    <citation type="submission" date="2016-10" db="EMBL/GenBank/DDBJ databases">
        <authorList>
            <person name="Varghese N."/>
            <person name="Submissions S."/>
        </authorList>
    </citation>
    <scope>NUCLEOTIDE SEQUENCE [LARGE SCALE GENOMIC DNA]</scope>
    <source>
        <strain evidence="1 2">IBRC-M10081</strain>
    </source>
</reference>
<dbReference type="Gene3D" id="4.10.810.10">
    <property type="entry name" value="Virus Scaffolding Protein, Chain A"/>
    <property type="match status" value="1"/>
</dbReference>
<gene>
    <name evidence="1" type="ORF">SAMN05192557_2097</name>
</gene>
<proteinExistence type="predicted"/>
<organism evidence="1 2">
    <name type="scientific">Aliicoccus persicus</name>
    <dbReference type="NCBI Taxonomy" id="930138"/>
    <lineage>
        <taxon>Bacteria</taxon>
        <taxon>Bacillati</taxon>
        <taxon>Bacillota</taxon>
        <taxon>Bacilli</taxon>
        <taxon>Bacillales</taxon>
        <taxon>Staphylococcaceae</taxon>
        <taxon>Aliicoccus</taxon>
    </lineage>
</organism>
<dbReference type="RefSeq" id="WP_091476774.1">
    <property type="nucleotide sequence ID" value="NZ_FOIT01000008.1"/>
</dbReference>
<accession>A0A662Z7E0</accession>
<name>A0A662Z7E0_9STAP</name>
<dbReference type="InterPro" id="IPR027393">
    <property type="entry name" value="Virus_scaffolding_prot_C"/>
</dbReference>
<keyword evidence="2" id="KW-1185">Reference proteome</keyword>
<dbReference type="OrthoDB" id="2418442at2"/>
<dbReference type="Proteomes" id="UP000243605">
    <property type="component" value="Unassembled WGS sequence"/>
</dbReference>
<evidence type="ECO:0000313" key="1">
    <source>
        <dbReference type="EMBL" id="SEW19560.1"/>
    </source>
</evidence>
<dbReference type="AlphaFoldDB" id="A0A662Z7E0"/>
<sequence>MRHNVRTVNQLRTFINTINNLSADLICTEAITTHNRRLYEQYIEESLVERDKEKFEKYTTLLKDLDNNE</sequence>
<evidence type="ECO:0000313" key="2">
    <source>
        <dbReference type="Proteomes" id="UP000243605"/>
    </source>
</evidence>